<dbReference type="SUPFAM" id="SSF50969">
    <property type="entry name" value="YVTN repeat-like/Quinoprotein amine dehydrogenase"/>
    <property type="match status" value="1"/>
</dbReference>
<dbReference type="EMBL" id="CP011020">
    <property type="protein sequence ID" value="AKK01030.1"/>
    <property type="molecule type" value="Genomic_DNA"/>
</dbReference>
<evidence type="ECO:0000256" key="1">
    <source>
        <dbReference type="SAM" id="SignalP"/>
    </source>
</evidence>
<accession>A0A0G3GKC4</accession>
<reference evidence="2 3" key="1">
    <citation type="journal article" date="2015" name="Stand. Genomic Sci.">
        <title>Complete genome of Pseudomonas chlororaphis strain UFB2, a soil bacterium with antibacterial activity against bacterial canker pathogen of tomato.</title>
        <authorList>
            <person name="Deng P."/>
            <person name="Wang X."/>
            <person name="Baird S.M."/>
            <person name="Lu S.E."/>
        </authorList>
    </citation>
    <scope>NUCLEOTIDE SEQUENCE [LARGE SCALE GENOMIC DNA]</scope>
    <source>
        <strain evidence="2 3">UFB2</strain>
    </source>
</reference>
<name>A0A0G3GKC4_9PSED</name>
<protein>
    <recommendedName>
        <fullName evidence="4">Quinohemoprotein amine dehydrogenase subunit beta</fullName>
    </recommendedName>
</protein>
<keyword evidence="1" id="KW-0732">Signal</keyword>
<dbReference type="PATRIC" id="fig|587753.11.peg.4983"/>
<feature type="signal peptide" evidence="1">
    <location>
        <begin position="1"/>
        <end position="24"/>
    </location>
</feature>
<reference evidence="3" key="2">
    <citation type="submission" date="2015-03" db="EMBL/GenBank/DDBJ databases">
        <authorList>
            <person name="Deng P."/>
            <person name="Lu S."/>
        </authorList>
    </citation>
    <scope>NUCLEOTIDE SEQUENCE [LARGE SCALE GENOMIC DNA]</scope>
    <source>
        <strain evidence="3">UFB2</strain>
    </source>
</reference>
<dbReference type="InterPro" id="IPR023879">
    <property type="entry name" value="QH-AmDH_bsu"/>
</dbReference>
<dbReference type="Proteomes" id="UP000035212">
    <property type="component" value="Chromosome"/>
</dbReference>
<dbReference type="AlphaFoldDB" id="A0A0G3GKC4"/>
<evidence type="ECO:0000313" key="2">
    <source>
        <dbReference type="EMBL" id="AKK01030.1"/>
    </source>
</evidence>
<dbReference type="PANTHER" id="PTHR47197:SF3">
    <property type="entry name" value="DIHYDRO-HEME D1 DEHYDROGENASE"/>
    <property type="match status" value="1"/>
</dbReference>
<feature type="chain" id="PRO_5002554157" description="Quinohemoprotein amine dehydrogenase subunit beta" evidence="1">
    <location>
        <begin position="25"/>
        <end position="362"/>
    </location>
</feature>
<dbReference type="InterPro" id="IPR011044">
    <property type="entry name" value="Quino_amine_DH_bsu"/>
</dbReference>
<dbReference type="NCBIfam" id="TIGR03907">
    <property type="entry name" value="QH_beta"/>
    <property type="match status" value="1"/>
</dbReference>
<evidence type="ECO:0008006" key="4">
    <source>
        <dbReference type="Google" id="ProtNLM"/>
    </source>
</evidence>
<dbReference type="InterPro" id="IPR015943">
    <property type="entry name" value="WD40/YVTN_repeat-like_dom_sf"/>
</dbReference>
<organism evidence="2 3">
    <name type="scientific">Pseudomonas chlororaphis</name>
    <dbReference type="NCBI Taxonomy" id="587753"/>
    <lineage>
        <taxon>Bacteria</taxon>
        <taxon>Pseudomonadati</taxon>
        <taxon>Pseudomonadota</taxon>
        <taxon>Gammaproteobacteria</taxon>
        <taxon>Pseudomonadales</taxon>
        <taxon>Pseudomonadaceae</taxon>
        <taxon>Pseudomonas</taxon>
    </lineage>
</organism>
<gene>
    <name evidence="2" type="ORF">VM99_24300</name>
</gene>
<evidence type="ECO:0000313" key="3">
    <source>
        <dbReference type="Proteomes" id="UP000035212"/>
    </source>
</evidence>
<dbReference type="InterPro" id="IPR051200">
    <property type="entry name" value="Host-pathogen_enzymatic-act"/>
</dbReference>
<dbReference type="PANTHER" id="PTHR47197">
    <property type="entry name" value="PROTEIN NIRF"/>
    <property type="match status" value="1"/>
</dbReference>
<proteinExistence type="predicted"/>
<sequence>MIKSSCFAVLSVIAAMSGVTPAVAKDFLSVVAHPDKVFVVDMDNRKILKEFVVENSGATPIVSAVSPDAKYVYVLANGSQSVIKMDMETGKNLLRLDMSKADERVWATWGMNLSPDGKTLAVYQNPVKHLRNEFKVQPTRIALYDAETLTLKSTAPAPRQVTMLMYSTDGKKIYALGKDMYVFDAESGKQLEELPIQKWSQKDHFPPDMLNVWYQYDNSQLMVAPYYVKLRNKDPASPETFQTGLLTLDLKKGKLHMNDIEPTQTIYFSMAASPDQKRAYAVYNVLQSFDLEQGGKPLKQVSLPHTFYSVVVSSDNRYVWIGGAGGDLLIYDGASLEKVGELKLPGNPNMSNNSALRLFTVQ</sequence>
<dbReference type="Gene3D" id="2.130.10.10">
    <property type="entry name" value="YVTN repeat-like/Quinoprotein amine dehydrogenase"/>
    <property type="match status" value="1"/>
</dbReference>